<keyword evidence="4" id="KW-0732">Signal</keyword>
<keyword evidence="3" id="KW-1133">Transmembrane helix</keyword>
<name>A0A2N9G848_FAGSY</name>
<dbReference type="Pfam" id="PF25597">
    <property type="entry name" value="SH3_retrovirus"/>
    <property type="match status" value="1"/>
</dbReference>
<dbReference type="EMBL" id="OIVN01001592">
    <property type="protein sequence ID" value="SPC95703.1"/>
    <property type="molecule type" value="Genomic_DNA"/>
</dbReference>
<dbReference type="GO" id="GO:0003676">
    <property type="term" value="F:nucleic acid binding"/>
    <property type="evidence" value="ECO:0007669"/>
    <property type="project" value="InterPro"/>
</dbReference>
<dbReference type="SUPFAM" id="SSF53098">
    <property type="entry name" value="Ribonuclease H-like"/>
    <property type="match status" value="1"/>
</dbReference>
<dbReference type="InterPro" id="IPR039537">
    <property type="entry name" value="Retrotran_Ty1/copia-like"/>
</dbReference>
<evidence type="ECO:0000256" key="4">
    <source>
        <dbReference type="SAM" id="SignalP"/>
    </source>
</evidence>
<feature type="domain" description="Integrase catalytic" evidence="5">
    <location>
        <begin position="1"/>
        <end position="115"/>
    </location>
</feature>
<dbReference type="GO" id="GO:0015074">
    <property type="term" value="P:DNA integration"/>
    <property type="evidence" value="ECO:0007669"/>
    <property type="project" value="InterPro"/>
</dbReference>
<evidence type="ECO:0000256" key="3">
    <source>
        <dbReference type="SAM" id="Phobius"/>
    </source>
</evidence>
<dbReference type="AlphaFoldDB" id="A0A2N9G848"/>
<protein>
    <recommendedName>
        <fullName evidence="5">Integrase catalytic domain-containing protein</fullName>
    </recommendedName>
</protein>
<dbReference type="CDD" id="cd09272">
    <property type="entry name" value="RNase_HI_RT_Ty1"/>
    <property type="match status" value="1"/>
</dbReference>
<proteinExistence type="predicted"/>
<keyword evidence="3" id="KW-0472">Membrane</keyword>
<evidence type="ECO:0000256" key="2">
    <source>
        <dbReference type="ARBA" id="ARBA00022801"/>
    </source>
</evidence>
<dbReference type="PANTHER" id="PTHR42648:SF28">
    <property type="entry name" value="TRANSPOSON-ENCODED PROTEIN WITH RIBONUCLEASE H-LIKE AND RETROVIRUS ZINC FINGER-LIKE DOMAINS"/>
    <property type="match status" value="1"/>
</dbReference>
<dbReference type="PROSITE" id="PS50994">
    <property type="entry name" value="INTEGRASE"/>
    <property type="match status" value="1"/>
</dbReference>
<dbReference type="SUPFAM" id="SSF56672">
    <property type="entry name" value="DNA/RNA polymerases"/>
    <property type="match status" value="1"/>
</dbReference>
<feature type="signal peptide" evidence="4">
    <location>
        <begin position="1"/>
        <end position="16"/>
    </location>
</feature>
<sequence length="717" mass="81310">MFKLFLALVQTQFSATVKILRSDSGGEYMSHEFQSFLHSKGIISQRSCPYTPQQNGVAERKNRHLLDVVRTLLIESSVPPKFWVEALTTATFLINRLPSQALNLESPYFRLYHHHPTYTNLHTFGCVCFMHLPPPDRNKLSAQSIRCAFLGYSVTQKGYVCYDPTSNRVRVSRNVLFFENQWFFPMSSSSESPVAFLPSFDDTLHDPRPLIERFQPGMVYQRRSTSAAPFRTYLATFKEKCWQQAMQEELCALEANKTWDVIDCPAGVIPLGCKWVYSIKVKSDGSLDRYKARLVALGNNQEYGVNYEETFAPVAKMTTICTILAIAASQNWDLHQMDVKNAFLHGDLKEDVYMRPPAGLLSTPTSAVCKLRRSLYGLKQAPRAWYEKFTSTLFKFALHKSKYDASLFLRKTENGVVILLVYVDDIIITGTDSALISQLKQYLQDSFHMKDLGSLTYFLGLEITTGAHGIFLSQHKYAQDLVAAAGLQDSTPLDTPMELNLKLRKEEGDLLSDPVSYRTLVGSLVYLTITRPDISYAVQQVSQFMASPRHLHMAAVRRIISSTNIMILDILLQVGVCFLVRLLFLGKVRNRTVCQSPRIESEYRAMSQACAEILWLRGLLTELGFSPRGPTSLHADNTSAIHISANPIFHERTKHIEVDCHFIREAFEAQTISLPHVPTNLQVADIFTKALTRQRHNFLTNKLMLVDNPHQFEGGCQ</sequence>
<dbReference type="Gene3D" id="3.30.420.10">
    <property type="entry name" value="Ribonuclease H-like superfamily/Ribonuclease H"/>
    <property type="match status" value="1"/>
</dbReference>
<reference evidence="6" key="1">
    <citation type="submission" date="2018-02" db="EMBL/GenBank/DDBJ databases">
        <authorList>
            <person name="Cohen D.B."/>
            <person name="Kent A.D."/>
        </authorList>
    </citation>
    <scope>NUCLEOTIDE SEQUENCE</scope>
</reference>
<dbReference type="InterPro" id="IPR036397">
    <property type="entry name" value="RNaseH_sf"/>
</dbReference>
<dbReference type="InterPro" id="IPR013103">
    <property type="entry name" value="RVT_2"/>
</dbReference>
<evidence type="ECO:0000313" key="6">
    <source>
        <dbReference type="EMBL" id="SPC95703.1"/>
    </source>
</evidence>
<dbReference type="InterPro" id="IPR057670">
    <property type="entry name" value="SH3_retrovirus"/>
</dbReference>
<dbReference type="Pfam" id="PF07727">
    <property type="entry name" value="RVT_2"/>
    <property type="match status" value="1"/>
</dbReference>
<keyword evidence="1" id="KW-0479">Metal-binding</keyword>
<dbReference type="InterPro" id="IPR043502">
    <property type="entry name" value="DNA/RNA_pol_sf"/>
</dbReference>
<keyword evidence="2" id="KW-0378">Hydrolase</keyword>
<evidence type="ECO:0000256" key="1">
    <source>
        <dbReference type="ARBA" id="ARBA00022723"/>
    </source>
</evidence>
<accession>A0A2N9G848</accession>
<dbReference type="PANTHER" id="PTHR42648">
    <property type="entry name" value="TRANSPOSASE, PUTATIVE-RELATED"/>
    <property type="match status" value="1"/>
</dbReference>
<dbReference type="GO" id="GO:0046872">
    <property type="term" value="F:metal ion binding"/>
    <property type="evidence" value="ECO:0007669"/>
    <property type="project" value="UniProtKB-KW"/>
</dbReference>
<feature type="chain" id="PRO_5014634263" description="Integrase catalytic domain-containing protein" evidence="4">
    <location>
        <begin position="17"/>
        <end position="717"/>
    </location>
</feature>
<keyword evidence="3" id="KW-0812">Transmembrane</keyword>
<evidence type="ECO:0000259" key="5">
    <source>
        <dbReference type="PROSITE" id="PS50994"/>
    </source>
</evidence>
<dbReference type="InterPro" id="IPR001584">
    <property type="entry name" value="Integrase_cat-core"/>
</dbReference>
<organism evidence="6">
    <name type="scientific">Fagus sylvatica</name>
    <name type="common">Beechnut</name>
    <dbReference type="NCBI Taxonomy" id="28930"/>
    <lineage>
        <taxon>Eukaryota</taxon>
        <taxon>Viridiplantae</taxon>
        <taxon>Streptophyta</taxon>
        <taxon>Embryophyta</taxon>
        <taxon>Tracheophyta</taxon>
        <taxon>Spermatophyta</taxon>
        <taxon>Magnoliopsida</taxon>
        <taxon>eudicotyledons</taxon>
        <taxon>Gunneridae</taxon>
        <taxon>Pentapetalae</taxon>
        <taxon>rosids</taxon>
        <taxon>fabids</taxon>
        <taxon>Fagales</taxon>
        <taxon>Fagaceae</taxon>
        <taxon>Fagus</taxon>
    </lineage>
</organism>
<feature type="transmembrane region" description="Helical" evidence="3">
    <location>
        <begin position="565"/>
        <end position="584"/>
    </location>
</feature>
<gene>
    <name evidence="6" type="ORF">FSB_LOCUS23585</name>
</gene>
<dbReference type="InterPro" id="IPR012337">
    <property type="entry name" value="RNaseH-like_sf"/>
</dbReference>
<dbReference type="GO" id="GO:0016787">
    <property type="term" value="F:hydrolase activity"/>
    <property type="evidence" value="ECO:0007669"/>
    <property type="project" value="UniProtKB-KW"/>
</dbReference>